<reference evidence="6" key="1">
    <citation type="journal article" date="2021" name="Sci. Rep.">
        <title>Diploid genomic architecture of Nitzschia inconspicua, an elite biomass production diatom.</title>
        <authorList>
            <person name="Oliver A."/>
            <person name="Podell S."/>
            <person name="Pinowska A."/>
            <person name="Traller J.C."/>
            <person name="Smith S.R."/>
            <person name="McClure R."/>
            <person name="Beliaev A."/>
            <person name="Bohutskyi P."/>
            <person name="Hill E.A."/>
            <person name="Rabines A."/>
            <person name="Zheng H."/>
            <person name="Allen L.Z."/>
            <person name="Kuo A."/>
            <person name="Grigoriev I.V."/>
            <person name="Allen A.E."/>
            <person name="Hazlebeck D."/>
            <person name="Allen E.E."/>
        </authorList>
    </citation>
    <scope>NUCLEOTIDE SEQUENCE</scope>
    <source>
        <strain evidence="6">Hildebrandi</strain>
    </source>
</reference>
<evidence type="ECO:0000256" key="3">
    <source>
        <dbReference type="SAM" id="MobiDB-lite"/>
    </source>
</evidence>
<dbReference type="Pfam" id="PF16016">
    <property type="entry name" value="VASt"/>
    <property type="match status" value="1"/>
</dbReference>
<gene>
    <name evidence="6" type="ORF">IV203_010714</name>
</gene>
<keyword evidence="7" id="KW-1185">Reference proteome</keyword>
<evidence type="ECO:0000313" key="6">
    <source>
        <dbReference type="EMBL" id="KAG7351354.1"/>
    </source>
</evidence>
<dbReference type="InterPro" id="IPR031968">
    <property type="entry name" value="VASt"/>
</dbReference>
<feature type="compositionally biased region" description="Low complexity" evidence="3">
    <location>
        <begin position="42"/>
        <end position="57"/>
    </location>
</feature>
<dbReference type="GO" id="GO:0016020">
    <property type="term" value="C:membrane"/>
    <property type="evidence" value="ECO:0007669"/>
    <property type="project" value="UniProtKB-SubCell"/>
</dbReference>
<evidence type="ECO:0000256" key="2">
    <source>
        <dbReference type="ARBA" id="ARBA00023136"/>
    </source>
</evidence>
<feature type="compositionally biased region" description="Low complexity" evidence="3">
    <location>
        <begin position="1"/>
        <end position="18"/>
    </location>
</feature>
<accession>A0A9K3KXW3</accession>
<evidence type="ECO:0000259" key="5">
    <source>
        <dbReference type="PROSITE" id="PS51778"/>
    </source>
</evidence>
<dbReference type="AlphaFoldDB" id="A0A9K3KXW3"/>
<dbReference type="PANTHER" id="PTHR47666">
    <property type="entry name" value="PROTEIN VASCULAR ASSOCIATED DEATH 1, CHLOROPLASTIC"/>
    <property type="match status" value="1"/>
</dbReference>
<feature type="transmembrane region" description="Helical" evidence="4">
    <location>
        <begin position="64"/>
        <end position="83"/>
    </location>
</feature>
<dbReference type="PROSITE" id="PS51778">
    <property type="entry name" value="VAST"/>
    <property type="match status" value="1"/>
</dbReference>
<feature type="domain" description="VASt" evidence="5">
    <location>
        <begin position="129"/>
        <end position="297"/>
    </location>
</feature>
<name>A0A9K3KXW3_9STRA</name>
<sequence>MSNSNSSSNNKNSNSNSNPQEAETKIQQQATNGGENNSIRRPNSTSTSASPPSTTTTNDDDDSFHSKLVVCLFAICVLIPFFWNHVFQMGDSPTRLLEQNRTLSGLPPTWDELYQDTVQQQQPSSSFQVGIPPTSLPRFVLESARGFEMAFLDDGCFYSLQYFLERTGNKDVTTTPWSVPLARTMRKRLGTSATRTLTYLHPVSHPLAPPMARATKSQRFERYSDKAALVQTFTNVQDVPMADAFVVEERLLIETIGAKLQVSAFFRIQFVKPNTMFRSIMEQQTSKEFIEYFHNYQSFLMAIATGQQSVWQPANHNNGYYNGDTVNHNMVIPSSNNHNSPTSRTKSLFQLGIPKALQTVILRPFGFLWRQVGKLARSIGHWKRQLSNKKEPVYS</sequence>
<keyword evidence="2 4" id="KW-0472">Membrane</keyword>
<organism evidence="6 7">
    <name type="scientific">Nitzschia inconspicua</name>
    <dbReference type="NCBI Taxonomy" id="303405"/>
    <lineage>
        <taxon>Eukaryota</taxon>
        <taxon>Sar</taxon>
        <taxon>Stramenopiles</taxon>
        <taxon>Ochrophyta</taxon>
        <taxon>Bacillariophyta</taxon>
        <taxon>Bacillariophyceae</taxon>
        <taxon>Bacillariophycidae</taxon>
        <taxon>Bacillariales</taxon>
        <taxon>Bacillariaceae</taxon>
        <taxon>Nitzschia</taxon>
    </lineage>
</organism>
<reference evidence="6" key="2">
    <citation type="submission" date="2021-04" db="EMBL/GenBank/DDBJ databases">
        <authorList>
            <person name="Podell S."/>
        </authorList>
    </citation>
    <scope>NUCLEOTIDE SEQUENCE</scope>
    <source>
        <strain evidence="6">Hildebrandi</strain>
    </source>
</reference>
<evidence type="ECO:0000256" key="1">
    <source>
        <dbReference type="ARBA" id="ARBA00004370"/>
    </source>
</evidence>
<comment type="caution">
    <text evidence="6">The sequence shown here is derived from an EMBL/GenBank/DDBJ whole genome shotgun (WGS) entry which is preliminary data.</text>
</comment>
<feature type="compositionally biased region" description="Polar residues" evidence="3">
    <location>
        <begin position="19"/>
        <end position="41"/>
    </location>
</feature>
<evidence type="ECO:0000256" key="4">
    <source>
        <dbReference type="SAM" id="Phobius"/>
    </source>
</evidence>
<dbReference type="PANTHER" id="PTHR47666:SF1">
    <property type="entry name" value="PROTEIN VASCULAR ASSOCIATED DEATH 1, CHLOROPLASTIC"/>
    <property type="match status" value="1"/>
</dbReference>
<dbReference type="Proteomes" id="UP000693970">
    <property type="component" value="Unassembled WGS sequence"/>
</dbReference>
<keyword evidence="4" id="KW-0812">Transmembrane</keyword>
<feature type="region of interest" description="Disordered" evidence="3">
    <location>
        <begin position="1"/>
        <end position="61"/>
    </location>
</feature>
<protein>
    <recommendedName>
        <fullName evidence="5">VASt domain-containing protein</fullName>
    </recommendedName>
</protein>
<comment type="subcellular location">
    <subcellularLocation>
        <location evidence="1">Membrane</location>
    </subcellularLocation>
</comment>
<proteinExistence type="predicted"/>
<keyword evidence="4" id="KW-1133">Transmembrane helix</keyword>
<dbReference type="EMBL" id="JAGRRH010000018">
    <property type="protein sequence ID" value="KAG7351354.1"/>
    <property type="molecule type" value="Genomic_DNA"/>
</dbReference>
<evidence type="ECO:0000313" key="7">
    <source>
        <dbReference type="Proteomes" id="UP000693970"/>
    </source>
</evidence>
<dbReference type="OrthoDB" id="49226at2759"/>